<keyword evidence="5 11" id="KW-0328">Glycosyltransferase</keyword>
<protein>
    <recommendedName>
        <fullName evidence="11">GPI mannosyltransferase 2</fullName>
        <ecNumber evidence="11">2.4.1.-</ecNumber>
    </recommendedName>
</protein>
<dbReference type="PANTHER" id="PTHR12468:SF2">
    <property type="entry name" value="GPI MANNOSYLTRANSFERASE 2"/>
    <property type="match status" value="1"/>
</dbReference>
<name>A0A6B9CIA5_9HYME</name>
<dbReference type="GO" id="GO:0006506">
    <property type="term" value="P:GPI anchor biosynthetic process"/>
    <property type="evidence" value="ECO:0007669"/>
    <property type="project" value="UniProtKB-UniPathway"/>
</dbReference>
<evidence type="ECO:0000256" key="3">
    <source>
        <dbReference type="ARBA" id="ARBA00008698"/>
    </source>
</evidence>
<dbReference type="GO" id="GO:0031501">
    <property type="term" value="C:mannosyltransferase complex"/>
    <property type="evidence" value="ECO:0007669"/>
    <property type="project" value="TreeGrafter"/>
</dbReference>
<comment type="caution">
    <text evidence="11">Lacks conserved residue(s) required for the propagation of feature annotation.</text>
</comment>
<proteinExistence type="evidence at transcript level"/>
<comment type="pathway">
    <text evidence="2 11">Glycolipid biosynthesis; glycosylphosphatidylinositol-anchor biosynthesis.</text>
</comment>
<accession>A0A6B9CIA5</accession>
<dbReference type="AlphaFoldDB" id="A0A6B9CIA5"/>
<keyword evidence="12" id="KW-0675">Receptor</keyword>
<dbReference type="EC" id="2.4.1.-" evidence="11"/>
<dbReference type="EMBL" id="MN616771">
    <property type="protein sequence ID" value="QGW50263.1"/>
    <property type="molecule type" value="mRNA"/>
</dbReference>
<evidence type="ECO:0000256" key="8">
    <source>
        <dbReference type="ARBA" id="ARBA00022824"/>
    </source>
</evidence>
<evidence type="ECO:0000256" key="5">
    <source>
        <dbReference type="ARBA" id="ARBA00022676"/>
    </source>
</evidence>
<feature type="transmembrane region" description="Helical" evidence="11">
    <location>
        <begin position="9"/>
        <end position="29"/>
    </location>
</feature>
<dbReference type="InterPro" id="IPR007315">
    <property type="entry name" value="PIG-V/Gpi18"/>
</dbReference>
<feature type="transmembrane region" description="Helical" evidence="11">
    <location>
        <begin position="146"/>
        <end position="167"/>
    </location>
</feature>
<comment type="similarity">
    <text evidence="3 11">Belongs to the PIGV family.</text>
</comment>
<dbReference type="PANTHER" id="PTHR12468">
    <property type="entry name" value="GPI MANNOSYLTRANSFERASE 2"/>
    <property type="match status" value="1"/>
</dbReference>
<keyword evidence="8 11" id="KW-0256">Endoplasmic reticulum</keyword>
<feature type="transmembrane region" description="Helical" evidence="11">
    <location>
        <begin position="241"/>
        <end position="264"/>
    </location>
</feature>
<keyword evidence="4 11" id="KW-0337">GPI-anchor biosynthesis</keyword>
<evidence type="ECO:0000256" key="4">
    <source>
        <dbReference type="ARBA" id="ARBA00022502"/>
    </source>
</evidence>
<evidence type="ECO:0000256" key="10">
    <source>
        <dbReference type="ARBA" id="ARBA00023136"/>
    </source>
</evidence>
<feature type="transmembrane region" description="Helical" evidence="11">
    <location>
        <begin position="113"/>
        <end position="134"/>
    </location>
</feature>
<dbReference type="GO" id="GO:0005789">
    <property type="term" value="C:endoplasmic reticulum membrane"/>
    <property type="evidence" value="ECO:0007669"/>
    <property type="project" value="UniProtKB-SubCell"/>
</dbReference>
<keyword evidence="9 11" id="KW-1133">Transmembrane helix</keyword>
<dbReference type="GO" id="GO:0004376">
    <property type="term" value="F:GPI mannosyltransferase activity"/>
    <property type="evidence" value="ECO:0007669"/>
    <property type="project" value="InterPro"/>
</dbReference>
<comment type="function">
    <text evidence="11">Mannosyltransferase involved in glycosylphosphatidylinositol-anchor biosynthesis.</text>
</comment>
<evidence type="ECO:0000256" key="2">
    <source>
        <dbReference type="ARBA" id="ARBA00004687"/>
    </source>
</evidence>
<evidence type="ECO:0000256" key="1">
    <source>
        <dbReference type="ARBA" id="ARBA00004477"/>
    </source>
</evidence>
<dbReference type="Pfam" id="PF04188">
    <property type="entry name" value="Mannosyl_trans2"/>
    <property type="match status" value="1"/>
</dbReference>
<evidence type="ECO:0000256" key="7">
    <source>
        <dbReference type="ARBA" id="ARBA00022692"/>
    </source>
</evidence>
<comment type="subcellular location">
    <subcellularLocation>
        <location evidence="1 11">Endoplasmic reticulum membrane</location>
        <topology evidence="1 11">Multi-pass membrane protein</topology>
    </subcellularLocation>
</comment>
<evidence type="ECO:0000313" key="12">
    <source>
        <dbReference type="EMBL" id="QGW50263.1"/>
    </source>
</evidence>
<keyword evidence="7 11" id="KW-0812">Transmembrane</keyword>
<dbReference type="UniPathway" id="UPA00196"/>
<dbReference type="GO" id="GO:0000009">
    <property type="term" value="F:alpha-1,6-mannosyltransferase activity"/>
    <property type="evidence" value="ECO:0007669"/>
    <property type="project" value="InterPro"/>
</dbReference>
<evidence type="ECO:0000256" key="11">
    <source>
        <dbReference type="RuleBase" id="RU363112"/>
    </source>
</evidence>
<feature type="transmembrane region" description="Helical" evidence="11">
    <location>
        <begin position="387"/>
        <end position="409"/>
    </location>
</feature>
<evidence type="ECO:0000256" key="6">
    <source>
        <dbReference type="ARBA" id="ARBA00022679"/>
    </source>
</evidence>
<evidence type="ECO:0000256" key="9">
    <source>
        <dbReference type="ARBA" id="ARBA00022989"/>
    </source>
</evidence>
<feature type="transmembrane region" description="Helical" evidence="11">
    <location>
        <begin position="474"/>
        <end position="493"/>
    </location>
</feature>
<feature type="transmembrane region" description="Helical" evidence="11">
    <location>
        <begin position="340"/>
        <end position="361"/>
    </location>
</feature>
<reference evidence="12" key="1">
    <citation type="journal article" date="2019" name="Sci. Rep.">
        <title>Full-Length Transcriptome Survey and Expression Analysis of Parasitoid Wasp Chouioia cunea upon Exposure to 1-Dodecene.</title>
        <authorList>
            <person name="Pan L."/>
            <person name="Guo M."/>
            <person name="Jin X."/>
            <person name="Sun Z."/>
            <person name="Jiang H."/>
            <person name="Han J."/>
            <person name="Wang Y."/>
            <person name="Yan C."/>
            <person name="Li M."/>
        </authorList>
    </citation>
    <scope>NUCLEOTIDE SEQUENCE</scope>
</reference>
<keyword evidence="6 11" id="KW-0808">Transferase</keyword>
<organism evidence="12">
    <name type="scientific">Chouioia cunea</name>
    <dbReference type="NCBI Taxonomy" id="1570515"/>
    <lineage>
        <taxon>Eukaryota</taxon>
        <taxon>Metazoa</taxon>
        <taxon>Ecdysozoa</taxon>
        <taxon>Arthropoda</taxon>
        <taxon>Hexapoda</taxon>
        <taxon>Insecta</taxon>
        <taxon>Pterygota</taxon>
        <taxon>Neoptera</taxon>
        <taxon>Endopterygota</taxon>
        <taxon>Hymenoptera</taxon>
        <taxon>Apocrita</taxon>
        <taxon>Proctotrupomorpha</taxon>
        <taxon>Chalcidoidea</taxon>
        <taxon>Eulophidae</taxon>
        <taxon>Tetrastichinae</taxon>
        <taxon>Chouioia</taxon>
    </lineage>
</organism>
<keyword evidence="10 11" id="KW-0472">Membrane</keyword>
<sequence>MYEARKKVFWFAIVSRLSTLILQVIFNVLCPDHDADAFRTPADPTEKHSRLDNIVTFLLEGLTRWDAQYFIHIAKYGYTYENTLAFFPLFPLSMKYMARVFRIQPPILNYSNVIVICGVVINFVCFVKAVLVFYDLSLVVFKNIKVAYRAAIFFCVNPASIFFTALYTESLFAYLSFYSMLESISNNPCVFLPLSLSSLVRSNGLVNLGFPIYFWLRNLLITVLPNYVLENRHFHGNSKSLLFNFRHVFISLSQIIFVIVLSLLPFGYSQAYNYTKFCKPELNDSLLPYHVQEYAIGNNMSLPGEHDFSWCNSKLPIAYSHIQHKYWNVGFLKYYQFKQIPNFILAVPVIYLMLKCCIEFFNEHKSKFFTLEFFTGKSRASDNIKQYPLEMFVFVVHALFLTIFCIFFVHIQVSTRLLCSASPVLYWYCALATLRKTKTSKKLKEIEYESSENLYSRWKVFFITQQHYPYQEKLILGYFLGYFAIGCFMYVNFLPWT</sequence>